<proteinExistence type="predicted"/>
<dbReference type="InterPro" id="IPR013783">
    <property type="entry name" value="Ig-like_fold"/>
</dbReference>
<evidence type="ECO:0000313" key="1">
    <source>
        <dbReference type="Ensembl" id="ENSPNYP00000029588.1"/>
    </source>
</evidence>
<reference evidence="1" key="1">
    <citation type="submission" date="2023-09" db="UniProtKB">
        <authorList>
            <consortium name="Ensembl"/>
        </authorList>
    </citation>
    <scope>IDENTIFICATION</scope>
</reference>
<dbReference type="AlphaFoldDB" id="A0A3B4H7V2"/>
<dbReference type="Gene3D" id="2.60.40.10">
    <property type="entry name" value="Immunoglobulins"/>
    <property type="match status" value="1"/>
</dbReference>
<organism evidence="1">
    <name type="scientific">Pundamilia nyererei</name>
    <dbReference type="NCBI Taxonomy" id="303518"/>
    <lineage>
        <taxon>Eukaryota</taxon>
        <taxon>Metazoa</taxon>
        <taxon>Chordata</taxon>
        <taxon>Craniata</taxon>
        <taxon>Vertebrata</taxon>
        <taxon>Euteleostomi</taxon>
        <taxon>Actinopterygii</taxon>
        <taxon>Neopterygii</taxon>
        <taxon>Teleostei</taxon>
        <taxon>Neoteleostei</taxon>
        <taxon>Acanthomorphata</taxon>
        <taxon>Ovalentaria</taxon>
        <taxon>Cichlomorphae</taxon>
        <taxon>Cichliformes</taxon>
        <taxon>Cichlidae</taxon>
        <taxon>African cichlids</taxon>
        <taxon>Pseudocrenilabrinae</taxon>
        <taxon>Haplochromini</taxon>
        <taxon>Pundamilia</taxon>
    </lineage>
</organism>
<dbReference type="GeneTree" id="ENSGT00940000177810"/>
<name>A0A3B4H7V2_9CICH</name>
<evidence type="ECO:0008006" key="2">
    <source>
        <dbReference type="Google" id="ProtNLM"/>
    </source>
</evidence>
<dbReference type="Ensembl" id="ENSPNYT00000030305.1">
    <property type="protein sequence ID" value="ENSPNYP00000029588.1"/>
    <property type="gene ID" value="ENSPNYG00000022292.1"/>
</dbReference>
<accession>A0A3B4H7V2</accession>
<protein>
    <recommendedName>
        <fullName evidence="2">Immunoglobulin V-set domain-containing protein</fullName>
    </recommendedName>
</protein>
<sequence length="73" mass="8178">LAFLFHFPIIVIINSEQTIGPEYVGRITFFPSTASLELRSLTLDDTGEYNVNIIQDGKAQNGRTTLVIYGEQM</sequence>
<dbReference type="InterPro" id="IPR036179">
    <property type="entry name" value="Ig-like_dom_sf"/>
</dbReference>
<dbReference type="SUPFAM" id="SSF48726">
    <property type="entry name" value="Immunoglobulin"/>
    <property type="match status" value="1"/>
</dbReference>